<dbReference type="Proteomes" id="UP001254488">
    <property type="component" value="Unassembled WGS sequence"/>
</dbReference>
<organism evidence="1 2">
    <name type="scientific">Patiriisocius hiemis</name>
    <dbReference type="NCBI Taxonomy" id="3075604"/>
    <lineage>
        <taxon>Bacteria</taxon>
        <taxon>Pseudomonadati</taxon>
        <taxon>Bacteroidota</taxon>
        <taxon>Flavobacteriia</taxon>
        <taxon>Flavobacteriales</taxon>
        <taxon>Flavobacteriaceae</taxon>
        <taxon>Patiriisocius</taxon>
    </lineage>
</organism>
<evidence type="ECO:0000313" key="1">
    <source>
        <dbReference type="EMBL" id="MDT0554938.1"/>
    </source>
</evidence>
<dbReference type="EMBL" id="JAVRHZ010000001">
    <property type="protein sequence ID" value="MDT0554938.1"/>
    <property type="molecule type" value="Genomic_DNA"/>
</dbReference>
<reference evidence="1 2" key="1">
    <citation type="submission" date="2023-09" db="EMBL/GenBank/DDBJ databases">
        <authorList>
            <person name="Rey-Velasco X."/>
        </authorList>
    </citation>
    <scope>NUCLEOTIDE SEQUENCE [LARGE SCALE GENOMIC DNA]</scope>
    <source>
        <strain evidence="1 2">W242</strain>
    </source>
</reference>
<evidence type="ECO:0000313" key="2">
    <source>
        <dbReference type="Proteomes" id="UP001254488"/>
    </source>
</evidence>
<comment type="caution">
    <text evidence="1">The sequence shown here is derived from an EMBL/GenBank/DDBJ whole genome shotgun (WGS) entry which is preliminary data.</text>
</comment>
<sequence>MKNSPEKYEQLGHPMEWIQYANELLDSSEILYKERNNSILTKTDSNGEIIIQKSGISRSYFLLIGFSMENLMKAYLVSRNPNYLKNGKIDNSISSNHNLLELSRKLDSFEFSRSEIELLKTLSEGIPYWTRYPIPKRFENITNEKVLSEKTRNDFLSLFERMVLDIYNYVNREKKLWTDTELEQKIK</sequence>
<dbReference type="RefSeq" id="WP_311331894.1">
    <property type="nucleotide sequence ID" value="NZ_JAVRHZ010000001.1"/>
</dbReference>
<gene>
    <name evidence="1" type="ORF">RM538_02915</name>
</gene>
<keyword evidence="2" id="KW-1185">Reference proteome</keyword>
<proteinExistence type="predicted"/>
<accession>A0ABU2YD02</accession>
<name>A0ABU2YD02_9FLAO</name>
<protein>
    <submittedName>
        <fullName evidence="1">Uncharacterized protein</fullName>
    </submittedName>
</protein>